<reference evidence="2" key="2">
    <citation type="journal article" date="2024" name="Plant">
        <title>Genomic evolution and insights into agronomic trait innovations of Sesamum species.</title>
        <authorList>
            <person name="Miao H."/>
            <person name="Wang L."/>
            <person name="Qu L."/>
            <person name="Liu H."/>
            <person name="Sun Y."/>
            <person name="Le M."/>
            <person name="Wang Q."/>
            <person name="Wei S."/>
            <person name="Zheng Y."/>
            <person name="Lin W."/>
            <person name="Duan Y."/>
            <person name="Cao H."/>
            <person name="Xiong S."/>
            <person name="Wang X."/>
            <person name="Wei L."/>
            <person name="Li C."/>
            <person name="Ma Q."/>
            <person name="Ju M."/>
            <person name="Zhao R."/>
            <person name="Li G."/>
            <person name="Mu C."/>
            <person name="Tian Q."/>
            <person name="Mei H."/>
            <person name="Zhang T."/>
            <person name="Gao T."/>
            <person name="Zhang H."/>
        </authorList>
    </citation>
    <scope>NUCLEOTIDE SEQUENCE</scope>
    <source>
        <strain evidence="2">G02</strain>
    </source>
</reference>
<reference evidence="2" key="1">
    <citation type="submission" date="2020-06" db="EMBL/GenBank/DDBJ databases">
        <authorList>
            <person name="Li T."/>
            <person name="Hu X."/>
            <person name="Zhang T."/>
            <person name="Song X."/>
            <person name="Zhang H."/>
            <person name="Dai N."/>
            <person name="Sheng W."/>
            <person name="Hou X."/>
            <person name="Wei L."/>
        </authorList>
    </citation>
    <scope>NUCLEOTIDE SEQUENCE</scope>
    <source>
        <strain evidence="2">G02</strain>
        <tissue evidence="2">Leaf</tissue>
    </source>
</reference>
<dbReference type="AlphaFoldDB" id="A0AAW2WHR5"/>
<dbReference type="EMBL" id="JACGWJ010000001">
    <property type="protein sequence ID" value="KAL0440624.1"/>
    <property type="molecule type" value="Genomic_DNA"/>
</dbReference>
<evidence type="ECO:0000256" key="1">
    <source>
        <dbReference type="SAM" id="MobiDB-lite"/>
    </source>
</evidence>
<accession>A0AAW2WHR5</accession>
<organism evidence="2">
    <name type="scientific">Sesamum radiatum</name>
    <name type="common">Black benniseed</name>
    <dbReference type="NCBI Taxonomy" id="300843"/>
    <lineage>
        <taxon>Eukaryota</taxon>
        <taxon>Viridiplantae</taxon>
        <taxon>Streptophyta</taxon>
        <taxon>Embryophyta</taxon>
        <taxon>Tracheophyta</taxon>
        <taxon>Spermatophyta</taxon>
        <taxon>Magnoliopsida</taxon>
        <taxon>eudicotyledons</taxon>
        <taxon>Gunneridae</taxon>
        <taxon>Pentapetalae</taxon>
        <taxon>asterids</taxon>
        <taxon>lamiids</taxon>
        <taxon>Lamiales</taxon>
        <taxon>Pedaliaceae</taxon>
        <taxon>Sesamum</taxon>
    </lineage>
</organism>
<protein>
    <submittedName>
        <fullName evidence="2">Uncharacterized protein</fullName>
    </submittedName>
</protein>
<name>A0AAW2WHR5_SESRA</name>
<proteinExistence type="predicted"/>
<feature type="region of interest" description="Disordered" evidence="1">
    <location>
        <begin position="55"/>
        <end position="124"/>
    </location>
</feature>
<sequence>MNIKKRWQKWRYLSWSTVSRLAKSNSWLRDISLLGKNPPFWTYIGVAMVNAPNPCTSPPTPMEDGLLSSQPFRRGRGGGKGSPPEATIDPIEGDVPGEGDPVSEGGGAPLGAAKEASDPPTDILTGIPVDALKGLIEAEDPVCGEKK</sequence>
<evidence type="ECO:0000313" key="2">
    <source>
        <dbReference type="EMBL" id="KAL0440624.1"/>
    </source>
</evidence>
<comment type="caution">
    <text evidence="2">The sequence shown here is derived from an EMBL/GenBank/DDBJ whole genome shotgun (WGS) entry which is preliminary data.</text>
</comment>
<gene>
    <name evidence="2" type="ORF">Sradi_0001300</name>
</gene>